<feature type="compositionally biased region" description="Polar residues" evidence="2">
    <location>
        <begin position="523"/>
        <end position="543"/>
    </location>
</feature>
<reference evidence="3" key="1">
    <citation type="submission" date="2021-01" db="EMBL/GenBank/DDBJ databases">
        <authorList>
            <person name="Corre E."/>
            <person name="Pelletier E."/>
            <person name="Niang G."/>
            <person name="Scheremetjew M."/>
            <person name="Finn R."/>
            <person name="Kale V."/>
            <person name="Holt S."/>
            <person name="Cochrane G."/>
            <person name="Meng A."/>
            <person name="Brown T."/>
            <person name="Cohen L."/>
        </authorList>
    </citation>
    <scope>NUCLEOTIDE SEQUENCE</scope>
    <source>
        <strain evidence="3">CCMP127</strain>
    </source>
</reference>
<dbReference type="InterPro" id="IPR001611">
    <property type="entry name" value="Leu-rich_rpt"/>
</dbReference>
<proteinExistence type="predicted"/>
<evidence type="ECO:0000256" key="2">
    <source>
        <dbReference type="SAM" id="MobiDB-lite"/>
    </source>
</evidence>
<sequence>MSNSLNSNNGDEIVDIVLEMVGRGLEFPVAVRKASVGGDRVKLVVDLPTVVGAEQANLTAAMILGELDRLPPKARVAGILMASLRFTEEGADGIQAFLASHAEQVRHVALHDVLPAGVDAGSMARLVQLCQAFELSPLQVLDVSRNVIVGPTLFKVWKGAIQTLEQIILDGVIMDTAAWKGLAGAFAWEQLEDLHVVLQKGPDSPAAMEAVESILRNCTRLSSLRWIQRTSEGAPLPCQGLREMASNMLKVNTRGGSLRHLVFGGSYFPPNTHPEDVIHMREWKNLCAALQDMPRLRTLKLRSLGMTDVDRLAASLRHARPPLEVLDLSFNMISNVQALLDFCNIPKITKELRAIVLSHNLIDTKQGRDLYASFSGLPIDVTLDNNKVDFGLLIRNYQDELRSIEIERDELRAGEASIGGSASAEMSVEMNALRAENKRLRDDRDTMMRAFSLLGSLKQVEEHKKLLDRVQRLEDMVVLGAVFKSSSERGGSRGSGDKQQHHLDRRGSRRRLAADLPLDRLRSVSSRSIGSGNRSHRSQSTAVAQDDVEKSPSGRSRASSPGSRRDMARGVPREDITDDNQPVFPASPVRLRRGPT</sequence>
<dbReference type="InterPro" id="IPR032675">
    <property type="entry name" value="LRR_dom_sf"/>
</dbReference>
<feature type="compositionally biased region" description="Basic and acidic residues" evidence="2">
    <location>
        <begin position="486"/>
        <end position="506"/>
    </location>
</feature>
<dbReference type="EMBL" id="HBIM01020647">
    <property type="protein sequence ID" value="CAE0418602.1"/>
    <property type="molecule type" value="Transcribed_RNA"/>
</dbReference>
<keyword evidence="1" id="KW-0175">Coiled coil</keyword>
<accession>A0A6S8N7I4</accession>
<feature type="compositionally biased region" description="Low complexity" evidence="2">
    <location>
        <begin position="553"/>
        <end position="562"/>
    </location>
</feature>
<evidence type="ECO:0000256" key="1">
    <source>
        <dbReference type="SAM" id="Coils"/>
    </source>
</evidence>
<feature type="region of interest" description="Disordered" evidence="2">
    <location>
        <begin position="485"/>
        <end position="596"/>
    </location>
</feature>
<organism evidence="3">
    <name type="scientific">Amphora coffeiformis</name>
    <dbReference type="NCBI Taxonomy" id="265554"/>
    <lineage>
        <taxon>Eukaryota</taxon>
        <taxon>Sar</taxon>
        <taxon>Stramenopiles</taxon>
        <taxon>Ochrophyta</taxon>
        <taxon>Bacillariophyta</taxon>
        <taxon>Bacillariophyceae</taxon>
        <taxon>Bacillariophycidae</taxon>
        <taxon>Thalassiophysales</taxon>
        <taxon>Catenulaceae</taxon>
        <taxon>Amphora</taxon>
    </lineage>
</organism>
<dbReference type="SUPFAM" id="SSF52047">
    <property type="entry name" value="RNI-like"/>
    <property type="match status" value="1"/>
</dbReference>
<name>A0A6S8N7I4_9STRA</name>
<dbReference type="PROSITE" id="PS51450">
    <property type="entry name" value="LRR"/>
    <property type="match status" value="1"/>
</dbReference>
<dbReference type="EMBL" id="HBIM01020646">
    <property type="protein sequence ID" value="CAE0418601.1"/>
    <property type="molecule type" value="Transcribed_RNA"/>
</dbReference>
<feature type="coiled-coil region" evidence="1">
    <location>
        <begin position="394"/>
        <end position="450"/>
    </location>
</feature>
<evidence type="ECO:0000313" key="4">
    <source>
        <dbReference type="EMBL" id="CAE0418602.1"/>
    </source>
</evidence>
<feature type="compositionally biased region" description="Basic and acidic residues" evidence="2">
    <location>
        <begin position="563"/>
        <end position="575"/>
    </location>
</feature>
<dbReference type="AlphaFoldDB" id="A0A6S8N7I4"/>
<dbReference type="Gene3D" id="3.80.10.10">
    <property type="entry name" value="Ribonuclease Inhibitor"/>
    <property type="match status" value="1"/>
</dbReference>
<gene>
    <name evidence="3" type="ORF">ACOF00016_LOCUS15471</name>
    <name evidence="4" type="ORF">ACOF00016_LOCUS15472</name>
</gene>
<protein>
    <submittedName>
        <fullName evidence="3">Uncharacterized protein</fullName>
    </submittedName>
</protein>
<evidence type="ECO:0000313" key="3">
    <source>
        <dbReference type="EMBL" id="CAE0418601.1"/>
    </source>
</evidence>